<reference evidence="1" key="1">
    <citation type="journal article" date="2009" name="PLoS Genet.">
        <title>Sequencing, mapping, and analysis of 27,455 maize full-length cDNAs.</title>
        <authorList>
            <person name="Soderlund C."/>
            <person name="Descour A."/>
            <person name="Kudrna D."/>
            <person name="Bomhoff M."/>
            <person name="Boyd L."/>
            <person name="Currie J."/>
            <person name="Angelova A."/>
            <person name="Collura K."/>
            <person name="Wissotski M."/>
            <person name="Ashley E."/>
            <person name="Morrow D."/>
            <person name="Fernandes J."/>
            <person name="Walbot V."/>
            <person name="Yu Y."/>
        </authorList>
    </citation>
    <scope>NUCLEOTIDE SEQUENCE</scope>
    <source>
        <strain evidence="1">B73</strain>
    </source>
</reference>
<sequence>MKRADCCTARYKRRQSPSVKCKGDNLPSKAQILHRAMRPASRLSDILRSIAASTEFIWSKTLVTFSTKLKLQ</sequence>
<protein>
    <submittedName>
        <fullName evidence="1">Uncharacterized protein</fullName>
    </submittedName>
</protein>
<dbReference type="EMBL" id="BT084441">
    <property type="protein sequence ID" value="ACR34794.1"/>
    <property type="molecule type" value="mRNA"/>
</dbReference>
<reference evidence="1" key="2">
    <citation type="submission" date="2012-06" db="EMBL/GenBank/DDBJ databases">
        <authorList>
            <person name="Yu Y."/>
            <person name="Currie J."/>
            <person name="Lomeli R."/>
            <person name="Angelova A."/>
            <person name="Collura K."/>
            <person name="Wissotski M."/>
            <person name="Campos D."/>
            <person name="Kudrna D."/>
            <person name="Golser W."/>
            <person name="Ashely E."/>
            <person name="Descour A."/>
            <person name="Fernandes J."/>
            <person name="Soderlund C."/>
            <person name="Walbot V."/>
        </authorList>
    </citation>
    <scope>NUCLEOTIDE SEQUENCE</scope>
    <source>
        <strain evidence="1">B73</strain>
    </source>
</reference>
<evidence type="ECO:0000313" key="1">
    <source>
        <dbReference type="EMBL" id="ACR34794.1"/>
    </source>
</evidence>
<proteinExistence type="evidence at transcript level"/>
<name>C4J0U4_MAIZE</name>
<accession>C4J0U4</accession>
<dbReference type="AlphaFoldDB" id="C4J0U4"/>
<organism evidence="1">
    <name type="scientific">Zea mays</name>
    <name type="common">Maize</name>
    <dbReference type="NCBI Taxonomy" id="4577"/>
    <lineage>
        <taxon>Eukaryota</taxon>
        <taxon>Viridiplantae</taxon>
        <taxon>Streptophyta</taxon>
        <taxon>Embryophyta</taxon>
        <taxon>Tracheophyta</taxon>
        <taxon>Spermatophyta</taxon>
        <taxon>Magnoliopsida</taxon>
        <taxon>Liliopsida</taxon>
        <taxon>Poales</taxon>
        <taxon>Poaceae</taxon>
        <taxon>PACMAD clade</taxon>
        <taxon>Panicoideae</taxon>
        <taxon>Andropogonodae</taxon>
        <taxon>Andropogoneae</taxon>
        <taxon>Tripsacinae</taxon>
        <taxon>Zea</taxon>
    </lineage>
</organism>